<feature type="domain" description="H15" evidence="2">
    <location>
        <begin position="4"/>
        <end position="74"/>
    </location>
</feature>
<feature type="region of interest" description="Disordered" evidence="1">
    <location>
        <begin position="63"/>
        <end position="140"/>
    </location>
</feature>
<evidence type="ECO:0000313" key="4">
    <source>
        <dbReference type="EnsemblPlants" id="PAC:32938382.CDS.1"/>
    </source>
</evidence>
<evidence type="ECO:0000313" key="3">
    <source>
        <dbReference type="EMBL" id="PNR34025.1"/>
    </source>
</evidence>
<dbReference type="FunFam" id="1.10.10.10:FF:001278">
    <property type="entry name" value="Predicted protein"/>
    <property type="match status" value="1"/>
</dbReference>
<dbReference type="Pfam" id="PF00538">
    <property type="entry name" value="Linker_histone"/>
    <property type="match status" value="1"/>
</dbReference>
<dbReference type="Gramene" id="Pp3c19_7650V3.1">
    <property type="protein sequence ID" value="PAC:32938382.CDS.1"/>
    <property type="gene ID" value="Pp3c19_7650"/>
</dbReference>
<evidence type="ECO:0000259" key="2">
    <source>
        <dbReference type="PROSITE" id="PS51504"/>
    </source>
</evidence>
<evidence type="ECO:0000313" key="5">
    <source>
        <dbReference type="Proteomes" id="UP000006727"/>
    </source>
</evidence>
<keyword evidence="5" id="KW-1185">Reference proteome</keyword>
<dbReference type="SMART" id="SM00526">
    <property type="entry name" value="H15"/>
    <property type="match status" value="1"/>
</dbReference>
<reference evidence="4" key="3">
    <citation type="submission" date="2020-12" db="UniProtKB">
        <authorList>
            <consortium name="EnsemblPlants"/>
        </authorList>
    </citation>
    <scope>IDENTIFICATION</scope>
</reference>
<dbReference type="Gene3D" id="1.10.10.10">
    <property type="entry name" value="Winged helix-like DNA-binding domain superfamily/Winged helix DNA-binding domain"/>
    <property type="match status" value="1"/>
</dbReference>
<reference evidence="3 5" key="2">
    <citation type="journal article" date="2018" name="Plant J.">
        <title>The Physcomitrella patens chromosome-scale assembly reveals moss genome structure and evolution.</title>
        <authorList>
            <person name="Lang D."/>
            <person name="Ullrich K.K."/>
            <person name="Murat F."/>
            <person name="Fuchs J."/>
            <person name="Jenkins J."/>
            <person name="Haas F.B."/>
            <person name="Piednoel M."/>
            <person name="Gundlach H."/>
            <person name="Van Bel M."/>
            <person name="Meyberg R."/>
            <person name="Vives C."/>
            <person name="Morata J."/>
            <person name="Symeonidi A."/>
            <person name="Hiss M."/>
            <person name="Muchero W."/>
            <person name="Kamisugi Y."/>
            <person name="Saleh O."/>
            <person name="Blanc G."/>
            <person name="Decker E.L."/>
            <person name="van Gessel N."/>
            <person name="Grimwood J."/>
            <person name="Hayes R.D."/>
            <person name="Graham S.W."/>
            <person name="Gunter L.E."/>
            <person name="McDaniel S.F."/>
            <person name="Hoernstein S.N.W."/>
            <person name="Larsson A."/>
            <person name="Li F.W."/>
            <person name="Perroud P.F."/>
            <person name="Phillips J."/>
            <person name="Ranjan P."/>
            <person name="Rokshar D.S."/>
            <person name="Rothfels C.J."/>
            <person name="Schneider L."/>
            <person name="Shu S."/>
            <person name="Stevenson D.W."/>
            <person name="Thummler F."/>
            <person name="Tillich M."/>
            <person name="Villarreal Aguilar J.C."/>
            <person name="Widiez T."/>
            <person name="Wong G.K."/>
            <person name="Wymore A."/>
            <person name="Zhang Y."/>
            <person name="Zimmer A.D."/>
            <person name="Quatrano R.S."/>
            <person name="Mayer K.F.X."/>
            <person name="Goodstein D."/>
            <person name="Casacuberta J.M."/>
            <person name="Vandepoele K."/>
            <person name="Reski R."/>
            <person name="Cuming A.C."/>
            <person name="Tuskan G.A."/>
            <person name="Maumus F."/>
            <person name="Salse J."/>
            <person name="Schmutz J."/>
            <person name="Rensing S.A."/>
        </authorList>
    </citation>
    <scope>NUCLEOTIDE SEQUENCE [LARGE SCALE GENOMIC DNA]</scope>
    <source>
        <strain evidence="4 5">cv. Gransden 2004</strain>
    </source>
</reference>
<gene>
    <name evidence="3" type="ORF">PHYPA_023841</name>
</gene>
<dbReference type="InterPro" id="IPR005818">
    <property type="entry name" value="Histone_H1/H5_H15"/>
</dbReference>
<dbReference type="SUPFAM" id="SSF46785">
    <property type="entry name" value="Winged helix' DNA-binding domain"/>
    <property type="match status" value="1"/>
</dbReference>
<feature type="compositionally biased region" description="Basic residues" evidence="1">
    <location>
        <begin position="99"/>
        <end position="140"/>
    </location>
</feature>
<dbReference type="GO" id="GO:0045910">
    <property type="term" value="P:negative regulation of DNA recombination"/>
    <property type="evidence" value="ECO:0000318"/>
    <property type="project" value="GO_Central"/>
</dbReference>
<proteinExistence type="predicted"/>
<reference evidence="3 5" key="1">
    <citation type="journal article" date="2008" name="Science">
        <title>The Physcomitrella genome reveals evolutionary insights into the conquest of land by plants.</title>
        <authorList>
            <person name="Rensing S."/>
            <person name="Lang D."/>
            <person name="Zimmer A."/>
            <person name="Terry A."/>
            <person name="Salamov A."/>
            <person name="Shapiro H."/>
            <person name="Nishiyama T."/>
            <person name="Perroud P.-F."/>
            <person name="Lindquist E."/>
            <person name="Kamisugi Y."/>
            <person name="Tanahashi T."/>
            <person name="Sakakibara K."/>
            <person name="Fujita T."/>
            <person name="Oishi K."/>
            <person name="Shin-I T."/>
            <person name="Kuroki Y."/>
            <person name="Toyoda A."/>
            <person name="Suzuki Y."/>
            <person name="Hashimoto A."/>
            <person name="Yamaguchi K."/>
            <person name="Sugano A."/>
            <person name="Kohara Y."/>
            <person name="Fujiyama A."/>
            <person name="Anterola A."/>
            <person name="Aoki S."/>
            <person name="Ashton N."/>
            <person name="Barbazuk W.B."/>
            <person name="Barker E."/>
            <person name="Bennetzen J."/>
            <person name="Bezanilla M."/>
            <person name="Blankenship R."/>
            <person name="Cho S.H."/>
            <person name="Dutcher S."/>
            <person name="Estelle M."/>
            <person name="Fawcett J.A."/>
            <person name="Gundlach H."/>
            <person name="Hanada K."/>
            <person name="Heyl A."/>
            <person name="Hicks K.A."/>
            <person name="Hugh J."/>
            <person name="Lohr M."/>
            <person name="Mayer K."/>
            <person name="Melkozernov A."/>
            <person name="Murata T."/>
            <person name="Nelson D."/>
            <person name="Pils B."/>
            <person name="Prigge M."/>
            <person name="Reiss B."/>
            <person name="Renner T."/>
            <person name="Rombauts S."/>
            <person name="Rushton P."/>
            <person name="Sanderfoot A."/>
            <person name="Schween G."/>
            <person name="Shiu S.-H."/>
            <person name="Stueber K."/>
            <person name="Theodoulou F.L."/>
            <person name="Tu H."/>
            <person name="Van de Peer Y."/>
            <person name="Verrier P.J."/>
            <person name="Waters E."/>
            <person name="Wood A."/>
            <person name="Yang L."/>
            <person name="Cove D."/>
            <person name="Cuming A."/>
            <person name="Hasebe M."/>
            <person name="Lucas S."/>
            <person name="Mishler D.B."/>
            <person name="Reski R."/>
            <person name="Grigoriev I."/>
            <person name="Quatrano R.S."/>
            <person name="Boore J.L."/>
        </authorList>
    </citation>
    <scope>NUCLEOTIDE SEQUENCE [LARGE SCALE GENOMIC DNA]</scope>
    <source>
        <strain evidence="4 5">cv. Gransden 2004</strain>
    </source>
</reference>
<dbReference type="PaxDb" id="3218-PP1S234_68V6.1"/>
<dbReference type="Gramene" id="Pp3c19_7650V3.2">
    <property type="protein sequence ID" value="PAC:32938383.CDS.1"/>
    <property type="gene ID" value="Pp3c19_7650"/>
</dbReference>
<dbReference type="GO" id="GO:0003690">
    <property type="term" value="F:double-stranded DNA binding"/>
    <property type="evidence" value="ECO:0000318"/>
    <property type="project" value="GO_Central"/>
</dbReference>
<dbReference type="Proteomes" id="UP000006727">
    <property type="component" value="Chromosome 19"/>
</dbReference>
<dbReference type="GO" id="GO:0006334">
    <property type="term" value="P:nucleosome assembly"/>
    <property type="evidence" value="ECO:0007669"/>
    <property type="project" value="InterPro"/>
</dbReference>
<dbReference type="InterPro" id="IPR036388">
    <property type="entry name" value="WH-like_DNA-bd_sf"/>
</dbReference>
<dbReference type="InterPro" id="IPR036390">
    <property type="entry name" value="WH_DNA-bd_sf"/>
</dbReference>
<dbReference type="GO" id="GO:0005634">
    <property type="term" value="C:nucleus"/>
    <property type="evidence" value="ECO:0000318"/>
    <property type="project" value="GO_Central"/>
</dbReference>
<dbReference type="EnsemblPlants" id="Pp3c19_7650V3.1">
    <property type="protein sequence ID" value="PAC:32938382.CDS.1"/>
    <property type="gene ID" value="Pp3c19_7650"/>
</dbReference>
<dbReference type="EMBL" id="ABEU02000019">
    <property type="protein sequence ID" value="PNR34025.1"/>
    <property type="molecule type" value="Genomic_DNA"/>
</dbReference>
<organism evidence="3">
    <name type="scientific">Physcomitrium patens</name>
    <name type="common">Spreading-leaved earth moss</name>
    <name type="synonym">Physcomitrella patens</name>
    <dbReference type="NCBI Taxonomy" id="3218"/>
    <lineage>
        <taxon>Eukaryota</taxon>
        <taxon>Viridiplantae</taxon>
        <taxon>Streptophyta</taxon>
        <taxon>Embryophyta</taxon>
        <taxon>Bryophyta</taxon>
        <taxon>Bryophytina</taxon>
        <taxon>Bryopsida</taxon>
        <taxon>Funariidae</taxon>
        <taxon>Funariales</taxon>
        <taxon>Funariaceae</taxon>
        <taxon>Physcomitrium</taxon>
    </lineage>
</organism>
<dbReference type="InParanoid" id="A0A2K1IXL9"/>
<dbReference type="EnsemblPlants" id="Pp3c19_7650V3.2">
    <property type="protein sequence ID" value="PAC:32938383.CDS.1"/>
    <property type="gene ID" value="Pp3c19_7650"/>
</dbReference>
<name>A0A2K1IXL9_PHYPA</name>
<dbReference type="GO" id="GO:0000786">
    <property type="term" value="C:nucleosome"/>
    <property type="evidence" value="ECO:0007669"/>
    <property type="project" value="InterPro"/>
</dbReference>
<evidence type="ECO:0000256" key="1">
    <source>
        <dbReference type="SAM" id="MobiDB-lite"/>
    </source>
</evidence>
<accession>A0A2K1IXL9</accession>
<dbReference type="GO" id="GO:0031492">
    <property type="term" value="F:nucleosomal DNA binding"/>
    <property type="evidence" value="ECO:0000318"/>
    <property type="project" value="GO_Central"/>
</dbReference>
<sequence>MKETWPPQESMLQDTILVLKQRQGASLAEIRKRLELGSDGKLSEAKNKMLTSTLKGLVQKGRIQKSGGKYKLARASSKKAVDKAVSRRSRSLAVGSVKSQRRSRGGHRHRRRRGGSRRRRHSRKRHGRRHRKSRRRKSHH</sequence>
<dbReference type="PROSITE" id="PS51504">
    <property type="entry name" value="H15"/>
    <property type="match status" value="1"/>
</dbReference>
<dbReference type="GO" id="GO:0030261">
    <property type="term" value="P:chromosome condensation"/>
    <property type="evidence" value="ECO:0000318"/>
    <property type="project" value="GO_Central"/>
</dbReference>
<protein>
    <recommendedName>
        <fullName evidence="2">H15 domain-containing protein</fullName>
    </recommendedName>
</protein>
<dbReference type="AlphaFoldDB" id="A0A2K1IXL9"/>